<dbReference type="InterPro" id="IPR009288">
    <property type="entry name" value="AIG2-like_dom"/>
</dbReference>
<evidence type="ECO:0000259" key="1">
    <source>
        <dbReference type="Pfam" id="PF06094"/>
    </source>
</evidence>
<sequence length="136" mass="15566">MDAANYLFVYGTLMRGFDNPNAQLLHKTGRYVSAAWMPGRLFRVEWYPGALYEPTCDGKVHGEVYALEEPLALFAQLDVYEGIGDTFPQPWEYVRTQVPVQREAVADNPILAWTYLYNHPVERLTPLPSGDFRLPI</sequence>
<evidence type="ECO:0000313" key="2">
    <source>
        <dbReference type="EMBL" id="SDK29497.1"/>
    </source>
</evidence>
<dbReference type="Proteomes" id="UP000198510">
    <property type="component" value="Unassembled WGS sequence"/>
</dbReference>
<proteinExistence type="predicted"/>
<organism evidence="2 3">
    <name type="scientific">Catalinimonas alkaloidigena</name>
    <dbReference type="NCBI Taxonomy" id="1075417"/>
    <lineage>
        <taxon>Bacteria</taxon>
        <taxon>Pseudomonadati</taxon>
        <taxon>Bacteroidota</taxon>
        <taxon>Cytophagia</taxon>
        <taxon>Cytophagales</taxon>
        <taxon>Catalimonadaceae</taxon>
        <taxon>Catalinimonas</taxon>
    </lineage>
</organism>
<gene>
    <name evidence="2" type="ORF">SAMN05421823_102378</name>
</gene>
<name>A0A1G9AQF7_9BACT</name>
<keyword evidence="2" id="KW-0808">Transferase</keyword>
<dbReference type="InterPro" id="IPR036568">
    <property type="entry name" value="GGCT-like_sf"/>
</dbReference>
<protein>
    <submittedName>
        <fullName evidence="2">Uncharacterized conserved protein YtfP, gamma-glutamylcyclotransferase (GGCT)/AIG2-like family</fullName>
    </submittedName>
</protein>
<dbReference type="STRING" id="1075417.SAMN05421823_102378"/>
<dbReference type="InterPro" id="IPR013024">
    <property type="entry name" value="GGCT-like"/>
</dbReference>
<keyword evidence="3" id="KW-1185">Reference proteome</keyword>
<dbReference type="AlphaFoldDB" id="A0A1G9AQF7"/>
<evidence type="ECO:0000313" key="3">
    <source>
        <dbReference type="Proteomes" id="UP000198510"/>
    </source>
</evidence>
<reference evidence="2 3" key="1">
    <citation type="submission" date="2016-10" db="EMBL/GenBank/DDBJ databases">
        <authorList>
            <person name="de Groot N.N."/>
        </authorList>
    </citation>
    <scope>NUCLEOTIDE SEQUENCE [LARGE SCALE GENOMIC DNA]</scope>
    <source>
        <strain evidence="2 3">DSM 25186</strain>
    </source>
</reference>
<dbReference type="EMBL" id="FNFO01000002">
    <property type="protein sequence ID" value="SDK29497.1"/>
    <property type="molecule type" value="Genomic_DNA"/>
</dbReference>
<dbReference type="GO" id="GO:0016740">
    <property type="term" value="F:transferase activity"/>
    <property type="evidence" value="ECO:0007669"/>
    <property type="project" value="UniProtKB-KW"/>
</dbReference>
<dbReference type="CDD" id="cd06661">
    <property type="entry name" value="GGCT_like"/>
    <property type="match status" value="1"/>
</dbReference>
<dbReference type="Gene3D" id="3.10.490.10">
    <property type="entry name" value="Gamma-glutamyl cyclotransferase-like"/>
    <property type="match status" value="1"/>
</dbReference>
<accession>A0A1G9AQF7</accession>
<feature type="domain" description="Gamma-glutamylcyclotransferase AIG2-like" evidence="1">
    <location>
        <begin position="7"/>
        <end position="133"/>
    </location>
</feature>
<dbReference type="SUPFAM" id="SSF110857">
    <property type="entry name" value="Gamma-glutamyl cyclotransferase-like"/>
    <property type="match status" value="1"/>
</dbReference>
<dbReference type="Pfam" id="PF06094">
    <property type="entry name" value="GGACT"/>
    <property type="match status" value="1"/>
</dbReference>